<dbReference type="InterPro" id="IPR017972">
    <property type="entry name" value="Cyt_P450_CS"/>
</dbReference>
<keyword evidence="5 6" id="KW-0503">Monooxygenase</keyword>
<keyword evidence="6" id="KW-0349">Heme</keyword>
<feature type="transmembrane region" description="Helical" evidence="7">
    <location>
        <begin position="6"/>
        <end position="25"/>
    </location>
</feature>
<keyword evidence="4 6" id="KW-0408">Iron</keyword>
<keyword evidence="6" id="KW-0560">Oxidoreductase</keyword>
<dbReference type="PANTHER" id="PTHR47582">
    <property type="entry name" value="P450, PUTATIVE (EUROFUNG)-RELATED"/>
    <property type="match status" value="1"/>
</dbReference>
<evidence type="ECO:0000256" key="2">
    <source>
        <dbReference type="ARBA" id="ARBA00010617"/>
    </source>
</evidence>
<evidence type="ECO:0000256" key="4">
    <source>
        <dbReference type="ARBA" id="ARBA00023004"/>
    </source>
</evidence>
<evidence type="ECO:0000256" key="3">
    <source>
        <dbReference type="ARBA" id="ARBA00022723"/>
    </source>
</evidence>
<dbReference type="InterPro" id="IPR036396">
    <property type="entry name" value="Cyt_P450_sf"/>
</dbReference>
<evidence type="ECO:0000313" key="8">
    <source>
        <dbReference type="EMBL" id="KAK7732427.1"/>
    </source>
</evidence>
<evidence type="ECO:0000256" key="6">
    <source>
        <dbReference type="RuleBase" id="RU000461"/>
    </source>
</evidence>
<keyword evidence="9" id="KW-1185">Reference proteome</keyword>
<organism evidence="8 9">
    <name type="scientific">Diaporthe eres</name>
    <name type="common">Phomopsis oblonga</name>
    <dbReference type="NCBI Taxonomy" id="83184"/>
    <lineage>
        <taxon>Eukaryota</taxon>
        <taxon>Fungi</taxon>
        <taxon>Dikarya</taxon>
        <taxon>Ascomycota</taxon>
        <taxon>Pezizomycotina</taxon>
        <taxon>Sordariomycetes</taxon>
        <taxon>Sordariomycetidae</taxon>
        <taxon>Diaporthales</taxon>
        <taxon>Diaporthaceae</taxon>
        <taxon>Diaporthe</taxon>
        <taxon>Diaporthe eres species complex</taxon>
    </lineage>
</organism>
<dbReference type="InterPro" id="IPR001128">
    <property type="entry name" value="Cyt_P450"/>
</dbReference>
<comment type="similarity">
    <text evidence="2 6">Belongs to the cytochrome P450 family.</text>
</comment>
<evidence type="ECO:0000313" key="9">
    <source>
        <dbReference type="Proteomes" id="UP001430848"/>
    </source>
</evidence>
<sequence length="540" mass="59749">MSSIVSYVLVAVIIQIFISIPWPSLKQRAWTSGLKKYNTLSGSPQEPPTVFFGLPFLGSLYGLLSRGVSYYETIRDQVKQSVYTTWIVSQKFYIITSPELISKVNRKQQVISSNGPFIETVYGKILSLDKSSLEILSSPSKNGKSLVKDSHDMYHTVLKPGHTVMEKMLFDTLSKFPGHFHSSMAQFGSDSPIDLMTLLRTSVAMAMADALYGPTNPFSSDPSLMDDFWNFEDGIMMLVMNIFPSWTAPNAVRGRERMVDAFRSHARRARDSHSIEGISGLVTQTRDLHQRYECSEDHTARAELGLFLGLTTSLVPALFWLVGKVSSWDEGRLLGVVRGELTPVVQRADEGKQSKSPSRLTRTLSISTLRAKCPLYMSTVREVLRFTAAGIAAFEVLEDTVLESSQGGRQRLHHLKKGAALQIPATAVHTDESVWGPDAAEFVPQRFMAPDSRNKVHPSAFRAFGGGSTLCPGRHIAEDMMLGMAAVVLTEFDLRFVGPVGLPDPNRSQMTSMMKPEGACPVVFEARDGYSEDAVWAFTA</sequence>
<dbReference type="Pfam" id="PF00067">
    <property type="entry name" value="p450"/>
    <property type="match status" value="1"/>
</dbReference>
<evidence type="ECO:0000256" key="5">
    <source>
        <dbReference type="ARBA" id="ARBA00023033"/>
    </source>
</evidence>
<keyword evidence="7" id="KW-0812">Transmembrane</keyword>
<keyword evidence="7" id="KW-1133">Transmembrane helix</keyword>
<evidence type="ECO:0008006" key="10">
    <source>
        <dbReference type="Google" id="ProtNLM"/>
    </source>
</evidence>
<dbReference type="EMBL" id="JAKNSF020000020">
    <property type="protein sequence ID" value="KAK7732427.1"/>
    <property type="molecule type" value="Genomic_DNA"/>
</dbReference>
<dbReference type="PRINTS" id="PR00465">
    <property type="entry name" value="EP450IV"/>
</dbReference>
<dbReference type="PROSITE" id="PS00086">
    <property type="entry name" value="CYTOCHROME_P450"/>
    <property type="match status" value="1"/>
</dbReference>
<evidence type="ECO:0000256" key="7">
    <source>
        <dbReference type="SAM" id="Phobius"/>
    </source>
</evidence>
<dbReference type="Proteomes" id="UP001430848">
    <property type="component" value="Unassembled WGS sequence"/>
</dbReference>
<keyword evidence="7" id="KW-0472">Membrane</keyword>
<comment type="caution">
    <text evidence="8">The sequence shown here is derived from an EMBL/GenBank/DDBJ whole genome shotgun (WGS) entry which is preliminary data.</text>
</comment>
<reference evidence="8 9" key="1">
    <citation type="submission" date="2024-02" db="EMBL/GenBank/DDBJ databases">
        <title>De novo assembly and annotation of 12 fungi associated with fruit tree decline syndrome in Ontario, Canada.</title>
        <authorList>
            <person name="Sulman M."/>
            <person name="Ellouze W."/>
            <person name="Ilyukhin E."/>
        </authorList>
    </citation>
    <scope>NUCLEOTIDE SEQUENCE [LARGE SCALE GENOMIC DNA]</scope>
    <source>
        <strain evidence="8 9">M169</strain>
    </source>
</reference>
<dbReference type="InterPro" id="IPR053007">
    <property type="entry name" value="CYP450_monoxygenase_sec-met"/>
</dbReference>
<dbReference type="CDD" id="cd11040">
    <property type="entry name" value="CYP7_CYP8-like"/>
    <property type="match status" value="1"/>
</dbReference>
<dbReference type="PANTHER" id="PTHR47582:SF1">
    <property type="entry name" value="P450, PUTATIVE (EUROFUNG)-RELATED"/>
    <property type="match status" value="1"/>
</dbReference>
<keyword evidence="3 6" id="KW-0479">Metal-binding</keyword>
<proteinExistence type="inferred from homology"/>
<dbReference type="Gene3D" id="1.10.630.10">
    <property type="entry name" value="Cytochrome P450"/>
    <property type="match status" value="1"/>
</dbReference>
<dbReference type="SUPFAM" id="SSF48264">
    <property type="entry name" value="Cytochrome P450"/>
    <property type="match status" value="1"/>
</dbReference>
<accession>A0ABR1PC98</accession>
<protein>
    <recommendedName>
        <fullName evidence="10">Cytochrome P450</fullName>
    </recommendedName>
</protein>
<name>A0ABR1PC98_DIAER</name>
<evidence type="ECO:0000256" key="1">
    <source>
        <dbReference type="ARBA" id="ARBA00001971"/>
    </source>
</evidence>
<dbReference type="InterPro" id="IPR002403">
    <property type="entry name" value="Cyt_P450_E_grp-IV"/>
</dbReference>
<gene>
    <name evidence="8" type="ORF">SLS63_005106</name>
</gene>
<comment type="cofactor">
    <cofactor evidence="1">
        <name>heme</name>
        <dbReference type="ChEBI" id="CHEBI:30413"/>
    </cofactor>
</comment>